<evidence type="ECO:0000313" key="2">
    <source>
        <dbReference type="Proteomes" id="UP001596422"/>
    </source>
</evidence>
<name>A0ABW2AA86_9GAMM</name>
<sequence>MATIELTIVENKLFMDERLSMEGLRLLAKLTSHSNGGLIDEMDLNEVRKNVNLDINELNELLNELIERGYLRFFRKHKLRSANRQWSIKPAQPMIT</sequence>
<proteinExistence type="predicted"/>
<keyword evidence="2" id="KW-1185">Reference proteome</keyword>
<dbReference type="RefSeq" id="WP_379913772.1">
    <property type="nucleotide sequence ID" value="NZ_JBHSWE010000002.1"/>
</dbReference>
<evidence type="ECO:0000313" key="1">
    <source>
        <dbReference type="EMBL" id="MFC6674112.1"/>
    </source>
</evidence>
<organism evidence="1 2">
    <name type="scientific">Marinobacterium aestuariivivens</name>
    <dbReference type="NCBI Taxonomy" id="1698799"/>
    <lineage>
        <taxon>Bacteria</taxon>
        <taxon>Pseudomonadati</taxon>
        <taxon>Pseudomonadota</taxon>
        <taxon>Gammaproteobacteria</taxon>
        <taxon>Oceanospirillales</taxon>
        <taxon>Oceanospirillaceae</taxon>
        <taxon>Marinobacterium</taxon>
    </lineage>
</organism>
<reference evidence="2" key="1">
    <citation type="journal article" date="2019" name="Int. J. Syst. Evol. Microbiol.">
        <title>The Global Catalogue of Microorganisms (GCM) 10K type strain sequencing project: providing services to taxonomists for standard genome sequencing and annotation.</title>
        <authorList>
            <consortium name="The Broad Institute Genomics Platform"/>
            <consortium name="The Broad Institute Genome Sequencing Center for Infectious Disease"/>
            <person name="Wu L."/>
            <person name="Ma J."/>
        </authorList>
    </citation>
    <scope>NUCLEOTIDE SEQUENCE [LARGE SCALE GENOMIC DNA]</scope>
    <source>
        <strain evidence="2">NBRC 111756</strain>
    </source>
</reference>
<gene>
    <name evidence="1" type="ORF">ACFQDL_31435</name>
</gene>
<accession>A0ABW2AA86</accession>
<protein>
    <submittedName>
        <fullName evidence="1">Uncharacterized protein</fullName>
    </submittedName>
</protein>
<comment type="caution">
    <text evidence="1">The sequence shown here is derived from an EMBL/GenBank/DDBJ whole genome shotgun (WGS) entry which is preliminary data.</text>
</comment>
<dbReference type="EMBL" id="JBHSWE010000002">
    <property type="protein sequence ID" value="MFC6674112.1"/>
    <property type="molecule type" value="Genomic_DNA"/>
</dbReference>
<dbReference type="Proteomes" id="UP001596422">
    <property type="component" value="Unassembled WGS sequence"/>
</dbReference>